<dbReference type="SUPFAM" id="SSF52540">
    <property type="entry name" value="P-loop containing nucleoside triphosphate hydrolases"/>
    <property type="match status" value="1"/>
</dbReference>
<dbReference type="PANTHER" id="PTHR23359">
    <property type="entry name" value="NUCLEOTIDE KINASE"/>
    <property type="match status" value="1"/>
</dbReference>
<evidence type="ECO:0000256" key="2">
    <source>
        <dbReference type="ARBA" id="ARBA00022741"/>
    </source>
</evidence>
<name>A0ABP0Q996_9DINO</name>
<keyword evidence="3" id="KW-0418">Kinase</keyword>
<gene>
    <name evidence="4" type="ORF">CCMP2556_LOCUS41220</name>
</gene>
<dbReference type="Proteomes" id="UP001642484">
    <property type="component" value="Unassembled WGS sequence"/>
</dbReference>
<dbReference type="Pfam" id="PF00406">
    <property type="entry name" value="ADK"/>
    <property type="match status" value="2"/>
</dbReference>
<dbReference type="InterPro" id="IPR033690">
    <property type="entry name" value="Adenylat_kinase_CS"/>
</dbReference>
<organism evidence="4 5">
    <name type="scientific">Durusdinium trenchii</name>
    <dbReference type="NCBI Taxonomy" id="1381693"/>
    <lineage>
        <taxon>Eukaryota</taxon>
        <taxon>Sar</taxon>
        <taxon>Alveolata</taxon>
        <taxon>Dinophyceae</taxon>
        <taxon>Suessiales</taxon>
        <taxon>Symbiodiniaceae</taxon>
        <taxon>Durusdinium</taxon>
    </lineage>
</organism>
<sequence>MTLALALRATPERLVSRGVDNIRSGREQFYCLAVTPASGAALAWLTGRCAGVVKNGRLPRRGSRSVSTRLHATKPEVAFVIGGPGSGKGTQCELVVSELGFQHLSAGELLRQERSRKGSPLAEEIEEAMKAAKPVPSEVIAKLLEQAMREAGVRRSKPWKEHPEEPVDVNFQGSVEDELSQVADWIDSILDPFYTRDVKKNKILWAWQAGVGQKIFHYRFDEAFVLGFYVLDFRTRDGANFVTMELDHFHLQEPEKRRLDEAVGVMGLKVPSLKIGAWAEGPAARFVVDGYPRSAEQLRGYQTELSQKVQLLCCISLEVDREEMRRRLLGRAQSSGRVDDEEEVIEKRLNTFQADTDPLLAFFKAEGLLKEVNGNQAPEQVFQEVRACLEVEADA</sequence>
<dbReference type="InterPro" id="IPR027417">
    <property type="entry name" value="P-loop_NTPase"/>
</dbReference>
<reference evidence="4 5" key="1">
    <citation type="submission" date="2024-02" db="EMBL/GenBank/DDBJ databases">
        <authorList>
            <person name="Chen Y."/>
            <person name="Shah S."/>
            <person name="Dougan E. K."/>
            <person name="Thang M."/>
            <person name="Chan C."/>
        </authorList>
    </citation>
    <scope>NUCLEOTIDE SEQUENCE [LARGE SCALE GENOMIC DNA]</scope>
</reference>
<comment type="caution">
    <text evidence="4">The sequence shown here is derived from an EMBL/GenBank/DDBJ whole genome shotgun (WGS) entry which is preliminary data.</text>
</comment>
<accession>A0ABP0Q996</accession>
<keyword evidence="2" id="KW-0547">Nucleotide-binding</keyword>
<dbReference type="EMBL" id="CAXAMN010024239">
    <property type="protein sequence ID" value="CAK9084811.1"/>
    <property type="molecule type" value="Genomic_DNA"/>
</dbReference>
<protein>
    <recommendedName>
        <fullName evidence="6">Adenylate kinase</fullName>
    </recommendedName>
</protein>
<dbReference type="CDD" id="cd01428">
    <property type="entry name" value="ADK"/>
    <property type="match status" value="1"/>
</dbReference>
<dbReference type="InterPro" id="IPR000850">
    <property type="entry name" value="Adenylat/UMP-CMP_kin"/>
</dbReference>
<keyword evidence="1" id="KW-0808">Transferase</keyword>
<keyword evidence="5" id="KW-1185">Reference proteome</keyword>
<evidence type="ECO:0008006" key="6">
    <source>
        <dbReference type="Google" id="ProtNLM"/>
    </source>
</evidence>
<dbReference type="HAMAP" id="MF_00235">
    <property type="entry name" value="Adenylate_kinase_Adk"/>
    <property type="match status" value="1"/>
</dbReference>
<evidence type="ECO:0000256" key="3">
    <source>
        <dbReference type="ARBA" id="ARBA00022777"/>
    </source>
</evidence>
<dbReference type="Gene3D" id="3.40.50.300">
    <property type="entry name" value="P-loop containing nucleotide triphosphate hydrolases"/>
    <property type="match status" value="2"/>
</dbReference>
<evidence type="ECO:0000313" key="4">
    <source>
        <dbReference type="EMBL" id="CAK9084811.1"/>
    </source>
</evidence>
<proteinExistence type="inferred from homology"/>
<evidence type="ECO:0000313" key="5">
    <source>
        <dbReference type="Proteomes" id="UP001642484"/>
    </source>
</evidence>
<dbReference type="PROSITE" id="PS00113">
    <property type="entry name" value="ADENYLATE_KINASE"/>
    <property type="match status" value="1"/>
</dbReference>
<evidence type="ECO:0000256" key="1">
    <source>
        <dbReference type="ARBA" id="ARBA00022679"/>
    </source>
</evidence>